<organism evidence="6">
    <name type="scientific">hydrothermal vent metagenome</name>
    <dbReference type="NCBI Taxonomy" id="652676"/>
    <lineage>
        <taxon>unclassified sequences</taxon>
        <taxon>metagenomes</taxon>
        <taxon>ecological metagenomes</taxon>
    </lineage>
</organism>
<dbReference type="Pfam" id="PF14561">
    <property type="entry name" value="TPR_20"/>
    <property type="match status" value="1"/>
</dbReference>
<dbReference type="GO" id="GO:0005829">
    <property type="term" value="C:cytosol"/>
    <property type="evidence" value="ECO:0007669"/>
    <property type="project" value="TreeGrafter"/>
</dbReference>
<dbReference type="PANTHER" id="PTHR45663">
    <property type="entry name" value="GEO12009P1"/>
    <property type="match status" value="1"/>
</dbReference>
<keyword evidence="1" id="KW-0813">Transport</keyword>
<dbReference type="Gene3D" id="1.25.40.10">
    <property type="entry name" value="Tetratricopeptide repeat domain"/>
    <property type="match status" value="2"/>
</dbReference>
<evidence type="ECO:0000256" key="3">
    <source>
        <dbReference type="ARBA" id="ARBA00023157"/>
    </source>
</evidence>
<reference evidence="6" key="1">
    <citation type="submission" date="2018-06" db="EMBL/GenBank/DDBJ databases">
        <authorList>
            <person name="Zhirakovskaya E."/>
        </authorList>
    </citation>
    <scope>NUCLEOTIDE SEQUENCE</scope>
</reference>
<dbReference type="InterPro" id="IPR011990">
    <property type="entry name" value="TPR-like_helical_dom_sf"/>
</dbReference>
<name>A0A3B1A049_9ZZZZ</name>
<dbReference type="SUPFAM" id="SSF52833">
    <property type="entry name" value="Thioredoxin-like"/>
    <property type="match status" value="1"/>
</dbReference>
<feature type="domain" description="Thioredoxin" evidence="5">
    <location>
        <begin position="1"/>
        <end position="109"/>
    </location>
</feature>
<gene>
    <name evidence="6" type="ORF">MNBD_GAMMA21-1901</name>
</gene>
<dbReference type="Gene3D" id="3.40.30.10">
    <property type="entry name" value="Glutaredoxin"/>
    <property type="match status" value="1"/>
</dbReference>
<dbReference type="Pfam" id="PF00085">
    <property type="entry name" value="Thioredoxin"/>
    <property type="match status" value="1"/>
</dbReference>
<keyword evidence="2" id="KW-0249">Electron transport</keyword>
<dbReference type="NCBIfam" id="TIGR01068">
    <property type="entry name" value="thioredoxin"/>
    <property type="match status" value="1"/>
</dbReference>
<dbReference type="PROSITE" id="PS51352">
    <property type="entry name" value="THIOREDOXIN_2"/>
    <property type="match status" value="1"/>
</dbReference>
<dbReference type="AlphaFoldDB" id="A0A3B1A049"/>
<dbReference type="EMBL" id="UOFR01000019">
    <property type="protein sequence ID" value="VAW93493.1"/>
    <property type="molecule type" value="Genomic_DNA"/>
</dbReference>
<proteinExistence type="predicted"/>
<dbReference type="InterPro" id="IPR036249">
    <property type="entry name" value="Thioredoxin-like_sf"/>
</dbReference>
<dbReference type="InterPro" id="IPR005746">
    <property type="entry name" value="Thioredoxin"/>
</dbReference>
<evidence type="ECO:0000256" key="1">
    <source>
        <dbReference type="ARBA" id="ARBA00022448"/>
    </source>
</evidence>
<keyword evidence="3" id="KW-1015">Disulfide bond</keyword>
<dbReference type="GO" id="GO:0015035">
    <property type="term" value="F:protein-disulfide reductase activity"/>
    <property type="evidence" value="ECO:0007669"/>
    <property type="project" value="InterPro"/>
</dbReference>
<dbReference type="InterPro" id="IPR013766">
    <property type="entry name" value="Thioredoxin_domain"/>
</dbReference>
<dbReference type="PROSITE" id="PS00194">
    <property type="entry name" value="THIOREDOXIN_1"/>
    <property type="match status" value="1"/>
</dbReference>
<dbReference type="InterPro" id="IPR017937">
    <property type="entry name" value="Thioredoxin_CS"/>
</dbReference>
<keyword evidence="4" id="KW-0676">Redox-active center</keyword>
<dbReference type="GO" id="GO:0045454">
    <property type="term" value="P:cell redox homeostasis"/>
    <property type="evidence" value="ECO:0007669"/>
    <property type="project" value="TreeGrafter"/>
</dbReference>
<evidence type="ECO:0000259" key="5">
    <source>
        <dbReference type="PROSITE" id="PS51352"/>
    </source>
</evidence>
<evidence type="ECO:0000256" key="2">
    <source>
        <dbReference type="ARBA" id="ARBA00022982"/>
    </source>
</evidence>
<protein>
    <submittedName>
        <fullName evidence="6">FIG000875: Thioredoxin domain-containing protein EC-YbbN</fullName>
    </submittedName>
</protein>
<dbReference type="SUPFAM" id="SSF48452">
    <property type="entry name" value="TPR-like"/>
    <property type="match status" value="1"/>
</dbReference>
<dbReference type="PANTHER" id="PTHR45663:SF11">
    <property type="entry name" value="GEO12009P1"/>
    <property type="match status" value="1"/>
</dbReference>
<dbReference type="PRINTS" id="PR00421">
    <property type="entry name" value="THIOREDOXIN"/>
</dbReference>
<sequence>MYSIDVSRDTFARDVIHASTQQLVLVDFWAPWCGPCKSLMPVLESLATSYQGGFILAKVNIDEQQALAQEYAVRSVPTVKLIKNGQVVDEFLGVLSEPEIRTLIDKHISRDSDKLMQTAIEKYKQGDRDCIQDMIEIVNNDPDNTENRILYVNVLMNEKQYADAKSILESLPADIKGSPEVSALFGQLEFLATANESGADVDTLLKQLADEPDNNELRYQLSSLYITQSNFEQALELFLDIMRRDRKFNDDAGRKGMIKVFEMLGGSGELVSRYRQKMASMLN</sequence>
<dbReference type="CDD" id="cd02956">
    <property type="entry name" value="ybbN"/>
    <property type="match status" value="1"/>
</dbReference>
<accession>A0A3B1A049</accession>
<dbReference type="FunFam" id="3.40.30.10:FF:000001">
    <property type="entry name" value="Thioredoxin"/>
    <property type="match status" value="1"/>
</dbReference>
<dbReference type="Pfam" id="PF14559">
    <property type="entry name" value="TPR_19"/>
    <property type="match status" value="1"/>
</dbReference>
<evidence type="ECO:0000313" key="6">
    <source>
        <dbReference type="EMBL" id="VAW93493.1"/>
    </source>
</evidence>
<evidence type="ECO:0000256" key="4">
    <source>
        <dbReference type="ARBA" id="ARBA00023284"/>
    </source>
</evidence>
<dbReference type="GO" id="GO:0006950">
    <property type="term" value="P:response to stress"/>
    <property type="evidence" value="ECO:0007669"/>
    <property type="project" value="UniProtKB-ARBA"/>
</dbReference>